<dbReference type="EMBL" id="AGWJ02000021">
    <property type="protein sequence ID" value="EHO80287.2"/>
    <property type="molecule type" value="Genomic_DNA"/>
</dbReference>
<dbReference type="Gene3D" id="3.90.550.10">
    <property type="entry name" value="Spore Coat Polysaccharide Biosynthesis Protein SpsA, Chain A"/>
    <property type="match status" value="1"/>
</dbReference>
<evidence type="ECO:0000313" key="2">
    <source>
        <dbReference type="EMBL" id="EHO80287.2"/>
    </source>
</evidence>
<name>H1PUL9_9FUSO</name>
<dbReference type="SUPFAM" id="SSF53448">
    <property type="entry name" value="Nucleotide-diphospho-sugar transferases"/>
    <property type="match status" value="1"/>
</dbReference>
<dbReference type="Pfam" id="PF00535">
    <property type="entry name" value="Glycos_transf_2"/>
    <property type="match status" value="1"/>
</dbReference>
<keyword evidence="3" id="KW-1185">Reference proteome</keyword>
<organism evidence="2 3">
    <name type="scientific">Fusobacterium ulcerans 12-1B</name>
    <dbReference type="NCBI Taxonomy" id="457404"/>
    <lineage>
        <taxon>Bacteria</taxon>
        <taxon>Fusobacteriati</taxon>
        <taxon>Fusobacteriota</taxon>
        <taxon>Fusobacteriia</taxon>
        <taxon>Fusobacteriales</taxon>
        <taxon>Fusobacteriaceae</taxon>
        <taxon>Fusobacterium</taxon>
    </lineage>
</organism>
<dbReference type="CDD" id="cd00761">
    <property type="entry name" value="Glyco_tranf_GTA_type"/>
    <property type="match status" value="1"/>
</dbReference>
<dbReference type="Proteomes" id="UP000003233">
    <property type="component" value="Unassembled WGS sequence"/>
</dbReference>
<dbReference type="InterPro" id="IPR001173">
    <property type="entry name" value="Glyco_trans_2-like"/>
</dbReference>
<reference evidence="2 3" key="1">
    <citation type="submission" date="2012-07" db="EMBL/GenBank/DDBJ databases">
        <title>The Genome Sequence of Fusobacterium ulcerans 12_1B.</title>
        <authorList>
            <consortium name="The Broad Institute Genome Sequencing Platform"/>
            <person name="Earl A."/>
            <person name="Ward D."/>
            <person name="Feldgarden M."/>
            <person name="Gevers D."/>
            <person name="Strauss J."/>
            <person name="Ambrose C.E."/>
            <person name="Allen-Vercoe E."/>
            <person name="Walker B."/>
            <person name="Young S.K."/>
            <person name="Zeng Q."/>
            <person name="Gargeya S."/>
            <person name="Fitzgerald M."/>
            <person name="Haas B."/>
            <person name="Abouelleil A."/>
            <person name="Alvarado L."/>
            <person name="Arachchi H.M."/>
            <person name="Berlin A.M."/>
            <person name="Chapman S.B."/>
            <person name="Goldberg J."/>
            <person name="Griggs A."/>
            <person name="Gujja S."/>
            <person name="Hansen M."/>
            <person name="Howarth C."/>
            <person name="Imamovic A."/>
            <person name="Larimer J."/>
            <person name="McCowen C."/>
            <person name="Montmayeur A."/>
            <person name="Murphy C."/>
            <person name="Neiman D."/>
            <person name="Pearson M."/>
            <person name="Priest M."/>
            <person name="Roberts A."/>
            <person name="Saif S."/>
            <person name="Shea T."/>
            <person name="Sisk P."/>
            <person name="Sykes S."/>
            <person name="Wortman J."/>
            <person name="Nusbaum C."/>
            <person name="Birren B."/>
        </authorList>
    </citation>
    <scope>NUCLEOTIDE SEQUENCE [LARGE SCALE GENOMIC DNA]</scope>
    <source>
        <strain evidence="2 3">12_1B</strain>
    </source>
</reference>
<dbReference type="GO" id="GO:0016758">
    <property type="term" value="F:hexosyltransferase activity"/>
    <property type="evidence" value="ECO:0007669"/>
    <property type="project" value="UniProtKB-ARBA"/>
</dbReference>
<dbReference type="AlphaFoldDB" id="H1PUL9"/>
<feature type="domain" description="Glycosyltransferase 2-like" evidence="1">
    <location>
        <begin position="7"/>
        <end position="171"/>
    </location>
</feature>
<gene>
    <name evidence="2" type="ORF">HMPREF0402_02112</name>
</gene>
<dbReference type="PANTHER" id="PTHR22916:SF3">
    <property type="entry name" value="UDP-GLCNAC:BETAGAL BETA-1,3-N-ACETYLGLUCOSAMINYLTRANSFERASE-LIKE PROTEIN 1"/>
    <property type="match status" value="1"/>
</dbReference>
<dbReference type="InterPro" id="IPR029044">
    <property type="entry name" value="Nucleotide-diphossugar_trans"/>
</dbReference>
<accession>H1PUL9</accession>
<evidence type="ECO:0000259" key="1">
    <source>
        <dbReference type="Pfam" id="PF00535"/>
    </source>
</evidence>
<dbReference type="RefSeq" id="WP_016361831.1">
    <property type="nucleotide sequence ID" value="NZ_KE161008.1"/>
</dbReference>
<dbReference type="HOGENOM" id="CLU_025996_9_0_0"/>
<dbReference type="PANTHER" id="PTHR22916">
    <property type="entry name" value="GLYCOSYLTRANSFERASE"/>
    <property type="match status" value="1"/>
</dbReference>
<comment type="caution">
    <text evidence="2">The sequence shown here is derived from an EMBL/GenBank/DDBJ whole genome shotgun (WGS) entry which is preliminary data.</text>
</comment>
<dbReference type="PATRIC" id="fig|457404.5.peg.2005"/>
<evidence type="ECO:0000313" key="3">
    <source>
        <dbReference type="Proteomes" id="UP000003233"/>
    </source>
</evidence>
<sequence>MNNIDFSVIIPHFNSFNLLGKLIESIPNRREIEVIVVDDNSDNSDIKVFKKNYKRRENIKWLKNLYPKGAGGARNTGIENSKGKWILFADSDDFFLKGSFKIFEKYKNEEVDIIFFNCKSIFLDSQKEADRHIYYRKLVLDYLANSNKKNEKKLRYEFVVPWAKMISKQFINKYNLRFSNILVANDRMFSVQSGFYATSILASNEIVYCVTRTHGSLTTLQAQKFFEIRVNEILKINKFLIEKNEYSFRPYFIGFLFTSKNYGLKYSILLLKKIKKEKGKIFPNDFFKNFINGFYLKKIKEKVRERKYMDYRDRRNQ</sequence>
<protein>
    <recommendedName>
        <fullName evidence="1">Glycosyltransferase 2-like domain-containing protein</fullName>
    </recommendedName>
</protein>
<proteinExistence type="predicted"/>